<evidence type="ECO:0000313" key="2">
    <source>
        <dbReference type="Proteomes" id="UP000886520"/>
    </source>
</evidence>
<proteinExistence type="predicted"/>
<gene>
    <name evidence="1" type="ORF">GOP47_0001972</name>
</gene>
<organism evidence="1 2">
    <name type="scientific">Adiantum capillus-veneris</name>
    <name type="common">Maidenhair fern</name>
    <dbReference type="NCBI Taxonomy" id="13818"/>
    <lineage>
        <taxon>Eukaryota</taxon>
        <taxon>Viridiplantae</taxon>
        <taxon>Streptophyta</taxon>
        <taxon>Embryophyta</taxon>
        <taxon>Tracheophyta</taxon>
        <taxon>Polypodiopsida</taxon>
        <taxon>Polypodiidae</taxon>
        <taxon>Polypodiales</taxon>
        <taxon>Pteridineae</taxon>
        <taxon>Pteridaceae</taxon>
        <taxon>Vittarioideae</taxon>
        <taxon>Adiantum</taxon>
    </lineage>
</organism>
<reference evidence="1" key="1">
    <citation type="submission" date="2021-01" db="EMBL/GenBank/DDBJ databases">
        <title>Adiantum capillus-veneris genome.</title>
        <authorList>
            <person name="Fang Y."/>
            <person name="Liao Q."/>
        </authorList>
    </citation>
    <scope>NUCLEOTIDE SEQUENCE</scope>
    <source>
        <strain evidence="1">H3</strain>
        <tissue evidence="1">Leaf</tissue>
    </source>
</reference>
<dbReference type="EMBL" id="JABFUD020000003">
    <property type="protein sequence ID" value="KAI5082229.1"/>
    <property type="molecule type" value="Genomic_DNA"/>
</dbReference>
<keyword evidence="2" id="KW-1185">Reference proteome</keyword>
<dbReference type="Proteomes" id="UP000886520">
    <property type="component" value="Chromosome 2"/>
</dbReference>
<evidence type="ECO:0000313" key="1">
    <source>
        <dbReference type="EMBL" id="KAI5082229.1"/>
    </source>
</evidence>
<accession>A0A9D4V9G1</accession>
<dbReference type="AlphaFoldDB" id="A0A9D4V9G1"/>
<comment type="caution">
    <text evidence="1">The sequence shown here is derived from an EMBL/GenBank/DDBJ whole genome shotgun (WGS) entry which is preliminary data.</text>
</comment>
<name>A0A9D4V9G1_ADICA</name>
<sequence>MQAQLQATSRTGAGVHAKYLWSSLLAFSKSSNGACSASYRVAFASRANHALCFAEGPILYATFSCSMPS</sequence>
<protein>
    <submittedName>
        <fullName evidence="1">Uncharacterized protein</fullName>
    </submittedName>
</protein>